<protein>
    <recommendedName>
        <fullName evidence="1">Transposase DDE domain-containing protein</fullName>
    </recommendedName>
</protein>
<keyword evidence="4" id="KW-1185">Reference proteome</keyword>
<accession>A0A077AW01</accession>
<evidence type="ECO:0000313" key="4">
    <source>
        <dbReference type="Proteomes" id="UP000028926"/>
    </source>
</evidence>
<dbReference type="HOGENOM" id="CLU_062982_2_0_5"/>
<dbReference type="KEGG" id="paca:ID47_01025"/>
<gene>
    <name evidence="2" type="ORF">ID47_01025</name>
    <name evidence="3" type="ORF">ID47_04890</name>
</gene>
<evidence type="ECO:0000313" key="2">
    <source>
        <dbReference type="EMBL" id="AIK95634.1"/>
    </source>
</evidence>
<dbReference type="Pfam" id="PF13737">
    <property type="entry name" value="DDE_Tnp_1_5"/>
    <property type="match status" value="1"/>
</dbReference>
<dbReference type="RefSeq" id="WP_051908345.1">
    <property type="nucleotide sequence ID" value="NZ_CP008941.1"/>
</dbReference>
<feature type="domain" description="Transposase DDE" evidence="1">
    <location>
        <begin position="28"/>
        <end position="112"/>
    </location>
</feature>
<dbReference type="EMBL" id="CP008941">
    <property type="protein sequence ID" value="AIK95634.1"/>
    <property type="molecule type" value="Genomic_DNA"/>
</dbReference>
<dbReference type="InterPro" id="IPR025668">
    <property type="entry name" value="Tnp_DDE_dom"/>
</dbReference>
<dbReference type="OrthoDB" id="8451553at2"/>
<dbReference type="Proteomes" id="UP000028926">
    <property type="component" value="Chromosome"/>
</dbReference>
<dbReference type="AlphaFoldDB" id="A0A077AW01"/>
<reference evidence="3 4" key="1">
    <citation type="submission" date="2014-07" db="EMBL/GenBank/DDBJ databases">
        <title>Comparative genomic insights into amoeba endosymbionts belonging to the families of Holosporaceae and Candidatus Midichloriaceae within Rickettsiales.</title>
        <authorList>
            <person name="Wang Z."/>
            <person name="Wu M."/>
        </authorList>
    </citation>
    <scope>NUCLEOTIDE SEQUENCE [LARGE SCALE GENOMIC DNA]</scope>
    <source>
        <strain evidence="3">PRA3</strain>
    </source>
</reference>
<name>A0A077AW01_9PROT</name>
<dbReference type="EMBL" id="CP008941">
    <property type="protein sequence ID" value="AIK96224.1"/>
    <property type="molecule type" value="Genomic_DNA"/>
</dbReference>
<evidence type="ECO:0000313" key="3">
    <source>
        <dbReference type="EMBL" id="AIK96224.1"/>
    </source>
</evidence>
<organism evidence="3 4">
    <name type="scientific">Candidatus Odyssella acanthamoebae</name>
    <dbReference type="NCBI Taxonomy" id="91604"/>
    <lineage>
        <taxon>Bacteria</taxon>
        <taxon>Pseudomonadati</taxon>
        <taxon>Pseudomonadota</taxon>
        <taxon>Alphaproteobacteria</taxon>
        <taxon>Holosporales</taxon>
        <taxon>Candidatus Paracaedibacteraceae</taxon>
        <taxon>Candidatus Odyssella</taxon>
    </lineage>
</organism>
<dbReference type="STRING" id="91604.ID47_01025"/>
<sequence>MKKQISKFSTKKISYKVTNWREYNKALKQRGSLTVWLSEDLEESWLAPSAEERKRGRPLVYSQTCINLLLTFRHLFKLALRQVIGFIESLFTLSGKILPVPEFSRLSKRAAQALSCFPLPSLNGYCRIC</sequence>
<dbReference type="eggNOG" id="COG3039">
    <property type="taxonomic scope" value="Bacteria"/>
</dbReference>
<evidence type="ECO:0000259" key="1">
    <source>
        <dbReference type="Pfam" id="PF13737"/>
    </source>
</evidence>
<dbReference type="KEGG" id="paca:ID47_04890"/>
<proteinExistence type="predicted"/>